<evidence type="ECO:0000256" key="1">
    <source>
        <dbReference type="ARBA" id="ARBA00023002"/>
    </source>
</evidence>
<dbReference type="GO" id="GO:0050660">
    <property type="term" value="F:flavin adenine dinucleotide binding"/>
    <property type="evidence" value="ECO:0007669"/>
    <property type="project" value="InterPro"/>
</dbReference>
<feature type="domain" description="Acyl-CoA dehydrogenase C-terminal" evidence="3">
    <location>
        <begin position="252"/>
        <end position="383"/>
    </location>
</feature>
<dbReference type="KEGG" id="bgp:BGL_2c26750"/>
<name>A0A0B6S8G6_BURPL</name>
<dbReference type="InterPro" id="IPR036250">
    <property type="entry name" value="AcylCo_DH-like_C"/>
</dbReference>
<dbReference type="Gene3D" id="2.40.110.10">
    <property type="entry name" value="Butyryl-CoA Dehydrogenase, subunit A, domain 2"/>
    <property type="match status" value="1"/>
</dbReference>
<dbReference type="Pfam" id="PF08028">
    <property type="entry name" value="Acyl-CoA_dh_2"/>
    <property type="match status" value="1"/>
</dbReference>
<dbReference type="InterPro" id="IPR037069">
    <property type="entry name" value="AcylCoA_DH/ox_N_sf"/>
</dbReference>
<gene>
    <name evidence="4" type="ORF">BGL_2c26750</name>
</gene>
<dbReference type="Gene3D" id="1.10.540.10">
    <property type="entry name" value="Acyl-CoA dehydrogenase/oxidase, N-terminal domain"/>
    <property type="match status" value="1"/>
</dbReference>
<dbReference type="Proteomes" id="UP000031838">
    <property type="component" value="Chromosome 2"/>
</dbReference>
<keyword evidence="1" id="KW-0560">Oxidoreductase</keyword>
<dbReference type="PANTHER" id="PTHR43884:SF12">
    <property type="entry name" value="ISOVALERYL-COA DEHYDROGENASE, MITOCHONDRIAL-RELATED"/>
    <property type="match status" value="1"/>
</dbReference>
<protein>
    <submittedName>
        <fullName evidence="4">Putative acyl-CoA dehydrogenase family protein</fullName>
    </submittedName>
</protein>
<organism evidence="4 5">
    <name type="scientific">Burkholderia plantarii</name>
    <dbReference type="NCBI Taxonomy" id="41899"/>
    <lineage>
        <taxon>Bacteria</taxon>
        <taxon>Pseudomonadati</taxon>
        <taxon>Pseudomonadota</taxon>
        <taxon>Betaproteobacteria</taxon>
        <taxon>Burkholderiales</taxon>
        <taxon>Burkholderiaceae</taxon>
        <taxon>Burkholderia</taxon>
    </lineage>
</organism>
<feature type="domain" description="Acyl-CoA dehydrogenase/oxidase N-terminal" evidence="2">
    <location>
        <begin position="46"/>
        <end position="133"/>
    </location>
</feature>
<dbReference type="EMBL" id="CP002581">
    <property type="protein sequence ID" value="AJK50729.1"/>
    <property type="molecule type" value="Genomic_DNA"/>
</dbReference>
<dbReference type="GO" id="GO:0006552">
    <property type="term" value="P:L-leucine catabolic process"/>
    <property type="evidence" value="ECO:0007669"/>
    <property type="project" value="TreeGrafter"/>
</dbReference>
<dbReference type="InterPro" id="IPR013107">
    <property type="entry name" value="Acyl-CoA_DH_C"/>
</dbReference>
<dbReference type="Pfam" id="PF02771">
    <property type="entry name" value="Acyl-CoA_dh_N"/>
    <property type="match status" value="1"/>
</dbReference>
<evidence type="ECO:0000313" key="4">
    <source>
        <dbReference type="EMBL" id="AJK50729.1"/>
    </source>
</evidence>
<dbReference type="SUPFAM" id="SSF47203">
    <property type="entry name" value="Acyl-CoA dehydrogenase C-terminal domain-like"/>
    <property type="match status" value="1"/>
</dbReference>
<dbReference type="InterPro" id="IPR046373">
    <property type="entry name" value="Acyl-CoA_Oxase/DH_mid-dom_sf"/>
</dbReference>
<dbReference type="InterPro" id="IPR009100">
    <property type="entry name" value="AcylCoA_DH/oxidase_NM_dom_sf"/>
</dbReference>
<dbReference type="PANTHER" id="PTHR43884">
    <property type="entry name" value="ACYL-COA DEHYDROGENASE"/>
    <property type="match status" value="1"/>
</dbReference>
<dbReference type="SUPFAM" id="SSF56645">
    <property type="entry name" value="Acyl-CoA dehydrogenase NM domain-like"/>
    <property type="match status" value="1"/>
</dbReference>
<dbReference type="RefSeq" id="WP_042628962.1">
    <property type="nucleotide sequence ID" value="NZ_CP002581.1"/>
</dbReference>
<dbReference type="AlphaFoldDB" id="A0A0B6S8G6"/>
<reference evidence="5" key="1">
    <citation type="submission" date="2011-03" db="EMBL/GenBank/DDBJ databases">
        <authorList>
            <person name="Voget S."/>
            <person name="Streit W.R."/>
            <person name="Jaeger K.E."/>
            <person name="Daniel R."/>
        </authorList>
    </citation>
    <scope>NUCLEOTIDE SEQUENCE [LARGE SCALE GENOMIC DNA]</scope>
    <source>
        <strain evidence="5">PG1</strain>
    </source>
</reference>
<dbReference type="Gene3D" id="1.20.140.10">
    <property type="entry name" value="Butyryl-CoA Dehydrogenase, subunit A, domain 3"/>
    <property type="match status" value="1"/>
</dbReference>
<dbReference type="GO" id="GO:0008470">
    <property type="term" value="F:3-methylbutanoyl-CoA dehydrogenase activity"/>
    <property type="evidence" value="ECO:0007669"/>
    <property type="project" value="TreeGrafter"/>
</dbReference>
<keyword evidence="5" id="KW-1185">Reference proteome</keyword>
<dbReference type="InterPro" id="IPR013786">
    <property type="entry name" value="AcylCoA_DH/ox_N"/>
</dbReference>
<evidence type="ECO:0000313" key="5">
    <source>
        <dbReference type="Proteomes" id="UP000031838"/>
    </source>
</evidence>
<dbReference type="HOGENOM" id="CLU_018204_10_0_4"/>
<accession>A0A0B6S8G6</accession>
<evidence type="ECO:0000259" key="2">
    <source>
        <dbReference type="Pfam" id="PF02771"/>
    </source>
</evidence>
<reference evidence="4 5" key="2">
    <citation type="journal article" date="2016" name="Appl. Microbiol. Biotechnol.">
        <title>Mutations improving production and secretion of extracellular lipase by Burkholderia glumae PG1.</title>
        <authorList>
            <person name="Knapp A."/>
            <person name="Voget S."/>
            <person name="Gao R."/>
            <person name="Zaburannyi N."/>
            <person name="Krysciak D."/>
            <person name="Breuer M."/>
            <person name="Hauer B."/>
            <person name="Streit W.R."/>
            <person name="Muller R."/>
            <person name="Daniel R."/>
            <person name="Jaeger K.E."/>
        </authorList>
    </citation>
    <scope>NUCLEOTIDE SEQUENCE [LARGE SCALE GENOMIC DNA]</scope>
    <source>
        <strain evidence="4 5">PG1</strain>
    </source>
</reference>
<dbReference type="PIRSF" id="PIRSF016578">
    <property type="entry name" value="HsaA"/>
    <property type="match status" value="1"/>
</dbReference>
<proteinExistence type="predicted"/>
<sequence length="412" mass="44158">MSQDRNTALPPDVVTSAAWGEPPRDAYAGLVAPFRPLFARIREQAVAREIERRLPFDALGWLRDAGLTAARVPREHGGLGLALPDLFELLIELSEADSNLTQALRAHFGFVEHVLGSEAERRARWLPRLAKGDIVGGAWSEPGDARQAQFATRLTRAADGWRLDGTKFYTTGSLFADWIHVGATDPDDAYVSVTIDRHAAGVEVDDDWDGMGQRLTASGTSRFAGVAVDAREIVTSAPFAYSEAFYQLVHLATLAGIGRAAASDAAAQVAARRRSYSHAAAARPADDPQLLQVIGRARAQAWAAGATVAQAARALERATHSAGAAGASAIAEAEVEIWQAQTVVAQLVLDATAGVFDALGASATLRANGLDRYWRNARTIVSHNPRVYRERIVGDFAVNGTLPQGQWRIGVV</sequence>
<evidence type="ECO:0000259" key="3">
    <source>
        <dbReference type="Pfam" id="PF08028"/>
    </source>
</evidence>